<feature type="domain" description="RAP" evidence="3">
    <location>
        <begin position="586"/>
        <end position="643"/>
    </location>
</feature>
<feature type="compositionally biased region" description="Basic and acidic residues" evidence="2">
    <location>
        <begin position="28"/>
        <end position="44"/>
    </location>
</feature>
<protein>
    <recommendedName>
        <fullName evidence="3">RAP domain-containing protein</fullName>
    </recommendedName>
</protein>
<dbReference type="PROSITE" id="PS51286">
    <property type="entry name" value="RAP"/>
    <property type="match status" value="1"/>
</dbReference>
<feature type="compositionally biased region" description="Low complexity" evidence="2">
    <location>
        <begin position="731"/>
        <end position="741"/>
    </location>
</feature>
<evidence type="ECO:0000313" key="5">
    <source>
        <dbReference type="Proteomes" id="UP001363151"/>
    </source>
</evidence>
<name>A0ABR1FVV1_AURAN</name>
<keyword evidence="5" id="KW-1185">Reference proteome</keyword>
<feature type="coiled-coil region" evidence="1">
    <location>
        <begin position="851"/>
        <end position="921"/>
    </location>
</feature>
<evidence type="ECO:0000256" key="1">
    <source>
        <dbReference type="SAM" id="Coils"/>
    </source>
</evidence>
<feature type="region of interest" description="Disordered" evidence="2">
    <location>
        <begin position="25"/>
        <end position="49"/>
    </location>
</feature>
<proteinExistence type="predicted"/>
<gene>
    <name evidence="4" type="ORF">SO694_00029035</name>
</gene>
<evidence type="ECO:0000256" key="2">
    <source>
        <dbReference type="SAM" id="MobiDB-lite"/>
    </source>
</evidence>
<dbReference type="InterPro" id="IPR013584">
    <property type="entry name" value="RAP"/>
</dbReference>
<dbReference type="PANTHER" id="PTHR21228:SF40">
    <property type="entry name" value="LD45607P"/>
    <property type="match status" value="1"/>
</dbReference>
<dbReference type="Pfam" id="PF08373">
    <property type="entry name" value="RAP"/>
    <property type="match status" value="1"/>
</dbReference>
<reference evidence="4 5" key="1">
    <citation type="submission" date="2024-03" db="EMBL/GenBank/DDBJ databases">
        <title>Aureococcus anophagefferens CCMP1851 and Kratosvirus quantuckense: Draft genome of a second virus-susceptible host strain in the model system.</title>
        <authorList>
            <person name="Chase E."/>
            <person name="Truchon A.R."/>
            <person name="Schepens W."/>
            <person name="Wilhelm S.W."/>
        </authorList>
    </citation>
    <scope>NUCLEOTIDE SEQUENCE [LARGE SCALE GENOMIC DNA]</scope>
    <source>
        <strain evidence="4 5">CCMP1851</strain>
    </source>
</reference>
<dbReference type="PANTHER" id="PTHR21228">
    <property type="entry name" value="FAST LEU-RICH DOMAIN-CONTAINING"/>
    <property type="match status" value="1"/>
</dbReference>
<comment type="caution">
    <text evidence="4">The sequence shown here is derived from an EMBL/GenBank/DDBJ whole genome shotgun (WGS) entry which is preliminary data.</text>
</comment>
<evidence type="ECO:0000259" key="3">
    <source>
        <dbReference type="PROSITE" id="PS51286"/>
    </source>
</evidence>
<dbReference type="Proteomes" id="UP001363151">
    <property type="component" value="Unassembled WGS sequence"/>
</dbReference>
<feature type="compositionally biased region" description="Gly residues" evidence="2">
    <location>
        <begin position="719"/>
        <end position="730"/>
    </location>
</feature>
<dbReference type="InterPro" id="IPR050870">
    <property type="entry name" value="FAST_kinase"/>
</dbReference>
<keyword evidence="1" id="KW-0175">Coiled coil</keyword>
<organism evidence="4 5">
    <name type="scientific">Aureococcus anophagefferens</name>
    <name type="common">Harmful bloom alga</name>
    <dbReference type="NCBI Taxonomy" id="44056"/>
    <lineage>
        <taxon>Eukaryota</taxon>
        <taxon>Sar</taxon>
        <taxon>Stramenopiles</taxon>
        <taxon>Ochrophyta</taxon>
        <taxon>Pelagophyceae</taxon>
        <taxon>Pelagomonadales</taxon>
        <taxon>Pelagomonadaceae</taxon>
        <taxon>Aureococcus</taxon>
    </lineage>
</organism>
<dbReference type="SMART" id="SM00952">
    <property type="entry name" value="RAP"/>
    <property type="match status" value="1"/>
</dbReference>
<accession>A0ABR1FVV1</accession>
<evidence type="ECO:0000313" key="4">
    <source>
        <dbReference type="EMBL" id="KAK7239757.1"/>
    </source>
</evidence>
<feature type="region of interest" description="Disordered" evidence="2">
    <location>
        <begin position="646"/>
        <end position="741"/>
    </location>
</feature>
<dbReference type="EMBL" id="JBBJCI010000222">
    <property type="protein sequence ID" value="KAK7239757.1"/>
    <property type="molecule type" value="Genomic_DNA"/>
</dbReference>
<sequence>MVDHLAVPPNAPADFWQKCAVPRRRRKDPPLHPDEEILKPELFKGDGSGGGNWTNSAQRVYRVVERLGREPSPVFLVLALNQVCRDPEAREDRNSTTLRVLDVLAKTFDESNEAHVAWTPKMLAIMTMSLTKLFARGREATTIRHGIVRQVVECADEFDGRGAANVCGALGKCVSVFDVASSAPLFEALAPRIVDLLPEIVESKFAARDLSEIAWGVFKVGWRDRCRVLLPLSEASVEVLPRFIAQDLANLAQALASLDHSRDVERWFEEAWNRCPMRRLLENGLEYELAGIAKYFAQHAPVDVATELVYLVGCEVSHRLNMGVPCLAQAVQEASMLAYAIGTVITRGGSHLAKLGLDWTESARGVLDLADDVALDPRNDRDVRPETYRLLALGFGGAQVPSRFFETCDARRVAAAVVSKADLREMAIALNRLVVINFAGVDELREACVRRAGFILAEARANRSDGVGVLWALVVAARPDDAREGFRDLVRDLWTGLLDAGVSHDDDRSQLAQVWLSLRHETDWTAGLPEPPSTWAATLTAQGVRVSRAQESVSQVLRECGFAHEMEVDLDGTGLTADAADVDARVAVEYDGPQHYLADRTQTGRTRFKHRLVRALGWRLVVVSHYGWEQASDKRAYVEDLLARPSGVGAAGGESRSTNSRRTQHRDRRRAPEEPATDDEGNPEDGASSSAARPQRSLAELQASLPPAGGGRPRSSAKSGGGKGGGGGGATAARAPGGEAARPLLRKRLQAKERTIEQLQARLCDLREAMLSRDLDRLRAAEAAAAEAGRIIEAQKVELEDASAGAASAGALDALRAAAEATATDLCHTVAAQKTELEAAAGTVRKLTDISADISSRLRRAEVEREEASARLDDLSVRLRDVERERDDKLAQLSRTLARTEAEHDKEKQRHEETKLKLREKCELITLRAKADVDARVAALERERLAQVSIPETTPDAPARAPATASDLANSRGGTCVARVLDTLGLSGKLADKFAEEEIDDRAFGDLEAKEFEEVGASPEEARRIIECRDALVVAFPPADARGAMASPAPMKREVARDLLRYVRTQGRRNQDDTT</sequence>